<dbReference type="EMBL" id="KZ293739">
    <property type="protein sequence ID" value="PBK80839.1"/>
    <property type="molecule type" value="Genomic_DNA"/>
</dbReference>
<sequence length="165" mass="17948">MQVALNHMKVVAFESTGDVSEYGDYAIAAIEPIVEAIAEAAGFADTISVRRRAVPESTESDFSLLVQREVETEAGHAKWVPIQICSDNDIAYPVLLSKAEELSQSFGLDTNQKQRGAKAMVVKLVLQMIAANAEYGLFFAGFIAIAAQLGEPLIARSFSYLISRF</sequence>
<accession>A0A2H3CCM8</accession>
<evidence type="ECO:0000313" key="1">
    <source>
        <dbReference type="EMBL" id="PBK80839.1"/>
    </source>
</evidence>
<name>A0A2H3CCM8_ARMGA</name>
<dbReference type="OrthoDB" id="10431408at2759"/>
<reference evidence="2" key="1">
    <citation type="journal article" date="2017" name="Nat. Ecol. Evol.">
        <title>Genome expansion and lineage-specific genetic innovations in the forest pathogenic fungi Armillaria.</title>
        <authorList>
            <person name="Sipos G."/>
            <person name="Prasanna A.N."/>
            <person name="Walter M.C."/>
            <person name="O'Connor E."/>
            <person name="Balint B."/>
            <person name="Krizsan K."/>
            <person name="Kiss B."/>
            <person name="Hess J."/>
            <person name="Varga T."/>
            <person name="Slot J."/>
            <person name="Riley R."/>
            <person name="Boka B."/>
            <person name="Rigling D."/>
            <person name="Barry K."/>
            <person name="Lee J."/>
            <person name="Mihaltcheva S."/>
            <person name="LaButti K."/>
            <person name="Lipzen A."/>
            <person name="Waldron R."/>
            <person name="Moloney N.M."/>
            <person name="Sperisen C."/>
            <person name="Kredics L."/>
            <person name="Vagvoelgyi C."/>
            <person name="Patrignani A."/>
            <person name="Fitzpatrick D."/>
            <person name="Nagy I."/>
            <person name="Doyle S."/>
            <person name="Anderson J.B."/>
            <person name="Grigoriev I.V."/>
            <person name="Gueldener U."/>
            <person name="Muensterkoetter M."/>
            <person name="Nagy L.G."/>
        </authorList>
    </citation>
    <scope>NUCLEOTIDE SEQUENCE [LARGE SCALE GENOMIC DNA]</scope>
    <source>
        <strain evidence="2">Ar21-2</strain>
    </source>
</reference>
<dbReference type="InParanoid" id="A0A2H3CCM8"/>
<protein>
    <submittedName>
        <fullName evidence="1">Uncharacterized protein</fullName>
    </submittedName>
</protein>
<keyword evidence="2" id="KW-1185">Reference proteome</keyword>
<evidence type="ECO:0000313" key="2">
    <source>
        <dbReference type="Proteomes" id="UP000217790"/>
    </source>
</evidence>
<proteinExistence type="predicted"/>
<gene>
    <name evidence="1" type="ORF">ARMGADRAFT_820551</name>
</gene>
<dbReference type="STRING" id="47427.A0A2H3CCM8"/>
<dbReference type="AlphaFoldDB" id="A0A2H3CCM8"/>
<organism evidence="1 2">
    <name type="scientific">Armillaria gallica</name>
    <name type="common">Bulbous honey fungus</name>
    <name type="synonym">Armillaria bulbosa</name>
    <dbReference type="NCBI Taxonomy" id="47427"/>
    <lineage>
        <taxon>Eukaryota</taxon>
        <taxon>Fungi</taxon>
        <taxon>Dikarya</taxon>
        <taxon>Basidiomycota</taxon>
        <taxon>Agaricomycotina</taxon>
        <taxon>Agaricomycetes</taxon>
        <taxon>Agaricomycetidae</taxon>
        <taxon>Agaricales</taxon>
        <taxon>Marasmiineae</taxon>
        <taxon>Physalacriaceae</taxon>
        <taxon>Armillaria</taxon>
    </lineage>
</organism>
<dbReference type="Proteomes" id="UP000217790">
    <property type="component" value="Unassembled WGS sequence"/>
</dbReference>